<evidence type="ECO:0000313" key="9">
    <source>
        <dbReference type="EMBL" id="PRW64939.1"/>
    </source>
</evidence>
<protein>
    <submittedName>
        <fullName evidence="9">MFS transporter</fullName>
    </submittedName>
</protein>
<evidence type="ECO:0000256" key="5">
    <source>
        <dbReference type="ARBA" id="ARBA00022989"/>
    </source>
</evidence>
<feature type="domain" description="Major facilitator superfamily (MFS) profile" evidence="8">
    <location>
        <begin position="1"/>
        <end position="408"/>
    </location>
</feature>
<sequence>MVSNFETGLQSAESVRSVRPRIAHQWLGVAVAVAAVGWGANQFAPLILMYRSTLGVSAATTGATYGVYAAGLIPGLLLGGPVSDRLGRRRVTVWSLLVSAVASAVLVLAEVGVVWLFVGRLIAGVASGIAFSSGTAWLKELSVIAGAKGNGARRSTVAMTSGFAVGPLVAGLLAQYAPAPMIVAYLPHIVLTLIAVALVARAPETREPNPDVRIWQSLHLHEDSRRRFLGVVVPVAPWVFGTSSIALAYLPGLVQDRLGDTDLIFSAVVTTMTMLAGILVQPLARRFEKPGTSRLVVTALVIVTVGMIVGASAAAAESPILIVMATIVLGAGYGCCLVFGLSELQELASSDNLARVTALFQAVAYTGFATPYLLALVEFVLPIPTLLVAVAVLAILTLVSIVLRERSLRSHSDTSNLR</sequence>
<feature type="transmembrane region" description="Helical" evidence="7">
    <location>
        <begin position="26"/>
        <end position="50"/>
    </location>
</feature>
<keyword evidence="2" id="KW-0813">Transport</keyword>
<dbReference type="EMBL" id="PVSR01000002">
    <property type="protein sequence ID" value="PRW64939.1"/>
    <property type="molecule type" value="Genomic_DNA"/>
</dbReference>
<feature type="transmembrane region" description="Helical" evidence="7">
    <location>
        <begin position="379"/>
        <end position="403"/>
    </location>
</feature>
<keyword evidence="6 7" id="KW-0472">Membrane</keyword>
<keyword evidence="5 7" id="KW-1133">Transmembrane helix</keyword>
<dbReference type="InParanoid" id="A0A2T0H0Q2"/>
<keyword evidence="4 7" id="KW-0812">Transmembrane</keyword>
<dbReference type="Proteomes" id="UP000239352">
    <property type="component" value="Unassembled WGS sequence"/>
</dbReference>
<comment type="caution">
    <text evidence="9">The sequence shown here is derived from an EMBL/GenBank/DDBJ whole genome shotgun (WGS) entry which is preliminary data.</text>
</comment>
<feature type="transmembrane region" description="Helical" evidence="7">
    <location>
        <begin position="228"/>
        <end position="251"/>
    </location>
</feature>
<reference evidence="9 10" key="1">
    <citation type="submission" date="2018-03" db="EMBL/GenBank/DDBJ databases">
        <title>Actinopolyspora mortivallis from Sahara, screening for active biomolecules.</title>
        <authorList>
            <person name="Selama O."/>
            <person name="Wellington E.M.H."/>
            <person name="Hacene H."/>
        </authorList>
    </citation>
    <scope>NUCLEOTIDE SEQUENCE [LARGE SCALE GENOMIC DNA]</scope>
    <source>
        <strain evidence="9 10">M5A</strain>
    </source>
</reference>
<name>A0A2T0H0Q2_ACTMO</name>
<dbReference type="GO" id="GO:0005886">
    <property type="term" value="C:plasma membrane"/>
    <property type="evidence" value="ECO:0007669"/>
    <property type="project" value="UniProtKB-SubCell"/>
</dbReference>
<feature type="transmembrane region" description="Helical" evidence="7">
    <location>
        <begin position="320"/>
        <end position="341"/>
    </location>
</feature>
<proteinExistence type="predicted"/>
<dbReference type="InterPro" id="IPR020846">
    <property type="entry name" value="MFS_dom"/>
</dbReference>
<feature type="transmembrane region" description="Helical" evidence="7">
    <location>
        <begin position="263"/>
        <end position="283"/>
    </location>
</feature>
<feature type="transmembrane region" description="Helical" evidence="7">
    <location>
        <begin position="56"/>
        <end position="79"/>
    </location>
</feature>
<gene>
    <name evidence="9" type="ORF">CEP50_02700</name>
</gene>
<feature type="transmembrane region" description="Helical" evidence="7">
    <location>
        <begin position="91"/>
        <end position="109"/>
    </location>
</feature>
<dbReference type="AlphaFoldDB" id="A0A2T0H0Q2"/>
<dbReference type="PANTHER" id="PTHR23517:SF13">
    <property type="entry name" value="MAJOR FACILITATOR SUPERFAMILY MFS_1"/>
    <property type="match status" value="1"/>
</dbReference>
<evidence type="ECO:0000256" key="7">
    <source>
        <dbReference type="SAM" id="Phobius"/>
    </source>
</evidence>
<evidence type="ECO:0000259" key="8">
    <source>
        <dbReference type="PROSITE" id="PS50850"/>
    </source>
</evidence>
<dbReference type="InterPro" id="IPR050171">
    <property type="entry name" value="MFS_Transporters"/>
</dbReference>
<evidence type="ECO:0000256" key="1">
    <source>
        <dbReference type="ARBA" id="ARBA00004651"/>
    </source>
</evidence>
<feature type="transmembrane region" description="Helical" evidence="7">
    <location>
        <begin position="182"/>
        <end position="200"/>
    </location>
</feature>
<dbReference type="PROSITE" id="PS50850">
    <property type="entry name" value="MFS"/>
    <property type="match status" value="1"/>
</dbReference>
<evidence type="ECO:0000256" key="4">
    <source>
        <dbReference type="ARBA" id="ARBA00022692"/>
    </source>
</evidence>
<feature type="transmembrane region" description="Helical" evidence="7">
    <location>
        <begin position="295"/>
        <end position="314"/>
    </location>
</feature>
<keyword evidence="3" id="KW-1003">Cell membrane</keyword>
<dbReference type="GO" id="GO:0022857">
    <property type="term" value="F:transmembrane transporter activity"/>
    <property type="evidence" value="ECO:0007669"/>
    <property type="project" value="InterPro"/>
</dbReference>
<keyword evidence="10" id="KW-1185">Reference proteome</keyword>
<dbReference type="InterPro" id="IPR036259">
    <property type="entry name" value="MFS_trans_sf"/>
</dbReference>
<feature type="transmembrane region" description="Helical" evidence="7">
    <location>
        <begin position="157"/>
        <end position="176"/>
    </location>
</feature>
<dbReference type="PANTHER" id="PTHR23517">
    <property type="entry name" value="RESISTANCE PROTEIN MDTM, PUTATIVE-RELATED-RELATED"/>
    <property type="match status" value="1"/>
</dbReference>
<feature type="transmembrane region" description="Helical" evidence="7">
    <location>
        <begin position="115"/>
        <end position="137"/>
    </location>
</feature>
<evidence type="ECO:0000256" key="2">
    <source>
        <dbReference type="ARBA" id="ARBA00022448"/>
    </source>
</evidence>
<dbReference type="Gene3D" id="1.20.1250.20">
    <property type="entry name" value="MFS general substrate transporter like domains"/>
    <property type="match status" value="1"/>
</dbReference>
<dbReference type="SUPFAM" id="SSF103473">
    <property type="entry name" value="MFS general substrate transporter"/>
    <property type="match status" value="1"/>
</dbReference>
<dbReference type="InterPro" id="IPR005829">
    <property type="entry name" value="Sugar_transporter_CS"/>
</dbReference>
<evidence type="ECO:0000256" key="3">
    <source>
        <dbReference type="ARBA" id="ARBA00022475"/>
    </source>
</evidence>
<dbReference type="Pfam" id="PF07690">
    <property type="entry name" value="MFS_1"/>
    <property type="match status" value="1"/>
</dbReference>
<comment type="subcellular location">
    <subcellularLocation>
        <location evidence="1">Cell membrane</location>
        <topology evidence="1">Multi-pass membrane protein</topology>
    </subcellularLocation>
</comment>
<evidence type="ECO:0000256" key="6">
    <source>
        <dbReference type="ARBA" id="ARBA00023136"/>
    </source>
</evidence>
<organism evidence="9 10">
    <name type="scientific">Actinopolyspora mortivallis</name>
    <dbReference type="NCBI Taxonomy" id="33906"/>
    <lineage>
        <taxon>Bacteria</taxon>
        <taxon>Bacillati</taxon>
        <taxon>Actinomycetota</taxon>
        <taxon>Actinomycetes</taxon>
        <taxon>Actinopolysporales</taxon>
        <taxon>Actinopolysporaceae</taxon>
        <taxon>Actinopolyspora</taxon>
    </lineage>
</organism>
<feature type="transmembrane region" description="Helical" evidence="7">
    <location>
        <begin position="353"/>
        <end position="373"/>
    </location>
</feature>
<dbReference type="InterPro" id="IPR011701">
    <property type="entry name" value="MFS"/>
</dbReference>
<dbReference type="PROSITE" id="PS00216">
    <property type="entry name" value="SUGAR_TRANSPORT_1"/>
    <property type="match status" value="1"/>
</dbReference>
<accession>A0A2T0H0Q2</accession>
<evidence type="ECO:0000313" key="10">
    <source>
        <dbReference type="Proteomes" id="UP000239352"/>
    </source>
</evidence>